<protein>
    <submittedName>
        <fullName evidence="6">Glutamate-binding protein</fullName>
    </submittedName>
</protein>
<evidence type="ECO:0000313" key="6">
    <source>
        <dbReference type="EMBL" id="QIP40154.1"/>
    </source>
</evidence>
<dbReference type="EMBL" id="CP050124">
    <property type="protein sequence ID" value="QIP40154.1"/>
    <property type="molecule type" value="Genomic_DNA"/>
</dbReference>
<dbReference type="InterPro" id="IPR018313">
    <property type="entry name" value="SBP_3_CS"/>
</dbReference>
<keyword evidence="2" id="KW-0813">Transport</keyword>
<keyword evidence="3" id="KW-0732">Signal</keyword>
<sequence>MLDCTVHLGCTVHLDCTVRVSTTERIFMKINRSVRFGIGIMAIAFAATACGGGEENKSITESASDGTLTVGIKFDQPGLGQRNPDGTFSGFDVEVARYIANELGVKPEGITFKESPSAQRETLIQNGEVDYIVATYSITDTRKEKVSFGGPYFIAGQSLLVRSDNTDITGPDSLTGGKKLCSVSGSTPAQNIQDNYAKDVQLQPLDTYSACVEALRNGAVDAVTTDDIILAGYAAQYPGELKVVGEPFTTEKYGVGLAKDDSEGRGKINDAIEKMISTGAWEEAFNNTVGASGYPIPAPPTVDRY</sequence>
<proteinExistence type="inferred from homology"/>
<dbReference type="Proteomes" id="UP000502345">
    <property type="component" value="Chromosome"/>
</dbReference>
<dbReference type="GO" id="GO:0030288">
    <property type="term" value="C:outer membrane-bounded periplasmic space"/>
    <property type="evidence" value="ECO:0007669"/>
    <property type="project" value="TreeGrafter"/>
</dbReference>
<evidence type="ECO:0000256" key="1">
    <source>
        <dbReference type="ARBA" id="ARBA00010333"/>
    </source>
</evidence>
<dbReference type="Gene3D" id="3.40.190.10">
    <property type="entry name" value="Periplasmic binding protein-like II"/>
    <property type="match status" value="2"/>
</dbReference>
<dbReference type="GO" id="GO:0006865">
    <property type="term" value="P:amino acid transport"/>
    <property type="evidence" value="ECO:0007669"/>
    <property type="project" value="TreeGrafter"/>
</dbReference>
<reference evidence="6 7" key="1">
    <citation type="submission" date="2020-03" db="EMBL/GenBank/DDBJ databases">
        <title>Screen low temperature-resistant strains for efficient degradation of petroleum hydrocarbons under the low temperature.</title>
        <authorList>
            <person name="Wang Y."/>
            <person name="Chen J."/>
        </authorList>
    </citation>
    <scope>NUCLEOTIDE SEQUENCE [LARGE SCALE GENOMIC DNA]</scope>
    <source>
        <strain evidence="6 7">KB1</strain>
    </source>
</reference>
<evidence type="ECO:0000313" key="7">
    <source>
        <dbReference type="Proteomes" id="UP000502345"/>
    </source>
</evidence>
<dbReference type="InterPro" id="IPR001638">
    <property type="entry name" value="Solute-binding_3/MltF_N"/>
</dbReference>
<dbReference type="PROSITE" id="PS01039">
    <property type="entry name" value="SBP_BACTERIAL_3"/>
    <property type="match status" value="1"/>
</dbReference>
<dbReference type="AlphaFoldDB" id="A0A6G9CTD5"/>
<dbReference type="GO" id="GO:0005576">
    <property type="term" value="C:extracellular region"/>
    <property type="evidence" value="ECO:0007669"/>
    <property type="project" value="TreeGrafter"/>
</dbReference>
<evidence type="ECO:0000259" key="5">
    <source>
        <dbReference type="SMART" id="SM00062"/>
    </source>
</evidence>
<dbReference type="SUPFAM" id="SSF53850">
    <property type="entry name" value="Periplasmic binding protein-like II"/>
    <property type="match status" value="1"/>
</dbReference>
<evidence type="ECO:0000256" key="3">
    <source>
        <dbReference type="ARBA" id="ARBA00022729"/>
    </source>
</evidence>
<dbReference type="PANTHER" id="PTHR30085:SF6">
    <property type="entry name" value="ABC TRANSPORTER GLUTAMINE-BINDING PROTEIN GLNH"/>
    <property type="match status" value="1"/>
</dbReference>
<name>A0A6G9CTD5_RHOER</name>
<dbReference type="PANTHER" id="PTHR30085">
    <property type="entry name" value="AMINO ACID ABC TRANSPORTER PERMEASE"/>
    <property type="match status" value="1"/>
</dbReference>
<evidence type="ECO:0000256" key="2">
    <source>
        <dbReference type="ARBA" id="ARBA00022448"/>
    </source>
</evidence>
<dbReference type="Pfam" id="PF00497">
    <property type="entry name" value="SBP_bac_3"/>
    <property type="match status" value="1"/>
</dbReference>
<accession>A0A6G9CTD5</accession>
<evidence type="ECO:0000256" key="4">
    <source>
        <dbReference type="RuleBase" id="RU003744"/>
    </source>
</evidence>
<dbReference type="InterPro" id="IPR051455">
    <property type="entry name" value="Bact_solute-bind_prot3"/>
</dbReference>
<dbReference type="CDD" id="cd13690">
    <property type="entry name" value="PBP2_GluB"/>
    <property type="match status" value="1"/>
</dbReference>
<organism evidence="6 7">
    <name type="scientific">Rhodococcus erythropolis</name>
    <name type="common">Arthrobacter picolinophilus</name>
    <dbReference type="NCBI Taxonomy" id="1833"/>
    <lineage>
        <taxon>Bacteria</taxon>
        <taxon>Bacillati</taxon>
        <taxon>Actinomycetota</taxon>
        <taxon>Actinomycetes</taxon>
        <taxon>Mycobacteriales</taxon>
        <taxon>Nocardiaceae</taxon>
        <taxon>Rhodococcus</taxon>
        <taxon>Rhodococcus erythropolis group</taxon>
    </lineage>
</organism>
<gene>
    <name evidence="6" type="ORF">G9444_2910</name>
</gene>
<feature type="domain" description="Solute-binding protein family 3/N-terminal" evidence="5">
    <location>
        <begin position="67"/>
        <end position="292"/>
    </location>
</feature>
<dbReference type="SMART" id="SM00062">
    <property type="entry name" value="PBPb"/>
    <property type="match status" value="1"/>
</dbReference>
<comment type="similarity">
    <text evidence="1 4">Belongs to the bacterial solute-binding protein 3 family.</text>
</comment>